<sequence length="126" mass="14977">MERQAQNQEPKKKEAIPETYIEEEKEKQRVLIPATFKNSNIQKPDQPEEEIKNIAKKNEDEELPQEEKKLRKPQKKKAETKSEIDKIIKNIMQQKIQLTIEGPLRMSQNFVHKLQELSEKSKEEIK</sequence>
<comment type="caution">
    <text evidence="2">The sequence shown here is derived from an EMBL/GenBank/DDBJ whole genome shotgun (WGS) entry which is preliminary data.</text>
</comment>
<reference evidence="2" key="1">
    <citation type="submission" date="2021-03" db="EMBL/GenBank/DDBJ databases">
        <title>Draft genome sequence of rust myrtle Austropuccinia psidii MF-1, a brazilian biotype.</title>
        <authorList>
            <person name="Quecine M.C."/>
            <person name="Pachon D.M.R."/>
            <person name="Bonatelli M.L."/>
            <person name="Correr F.H."/>
            <person name="Franceschini L.M."/>
            <person name="Leite T.F."/>
            <person name="Margarido G.R.A."/>
            <person name="Almeida C.A."/>
            <person name="Ferrarezi J.A."/>
            <person name="Labate C.A."/>
        </authorList>
    </citation>
    <scope>NUCLEOTIDE SEQUENCE</scope>
    <source>
        <strain evidence="2">MF-1</strain>
    </source>
</reference>
<accession>A0A9Q3CPQ5</accession>
<gene>
    <name evidence="2" type="ORF">O181_027879</name>
</gene>
<feature type="region of interest" description="Disordered" evidence="1">
    <location>
        <begin position="54"/>
        <end position="82"/>
    </location>
</feature>
<evidence type="ECO:0000313" key="2">
    <source>
        <dbReference type="EMBL" id="MBW0488164.1"/>
    </source>
</evidence>
<proteinExistence type="predicted"/>
<name>A0A9Q3CPQ5_9BASI</name>
<feature type="compositionally biased region" description="Basic and acidic residues" evidence="1">
    <location>
        <begin position="54"/>
        <end position="69"/>
    </location>
</feature>
<dbReference type="EMBL" id="AVOT02009470">
    <property type="protein sequence ID" value="MBW0488164.1"/>
    <property type="molecule type" value="Genomic_DNA"/>
</dbReference>
<organism evidence="2 3">
    <name type="scientific">Austropuccinia psidii MF-1</name>
    <dbReference type="NCBI Taxonomy" id="1389203"/>
    <lineage>
        <taxon>Eukaryota</taxon>
        <taxon>Fungi</taxon>
        <taxon>Dikarya</taxon>
        <taxon>Basidiomycota</taxon>
        <taxon>Pucciniomycotina</taxon>
        <taxon>Pucciniomycetes</taxon>
        <taxon>Pucciniales</taxon>
        <taxon>Sphaerophragmiaceae</taxon>
        <taxon>Austropuccinia</taxon>
    </lineage>
</organism>
<feature type="region of interest" description="Disordered" evidence="1">
    <location>
        <begin position="1"/>
        <end position="20"/>
    </location>
</feature>
<keyword evidence="3" id="KW-1185">Reference proteome</keyword>
<protein>
    <submittedName>
        <fullName evidence="2">Uncharacterized protein</fullName>
    </submittedName>
</protein>
<dbReference type="Proteomes" id="UP000765509">
    <property type="component" value="Unassembled WGS sequence"/>
</dbReference>
<evidence type="ECO:0000313" key="3">
    <source>
        <dbReference type="Proteomes" id="UP000765509"/>
    </source>
</evidence>
<dbReference type="AlphaFoldDB" id="A0A9Q3CPQ5"/>
<evidence type="ECO:0000256" key="1">
    <source>
        <dbReference type="SAM" id="MobiDB-lite"/>
    </source>
</evidence>